<dbReference type="InterPro" id="IPR025324">
    <property type="entry name" value="DUF4230"/>
</dbReference>
<evidence type="ECO:0000313" key="3">
    <source>
        <dbReference type="Proteomes" id="UP000032046"/>
    </source>
</evidence>
<dbReference type="EMBL" id="JXQK01000051">
    <property type="protein sequence ID" value="KIP62723.1"/>
    <property type="molecule type" value="Genomic_DNA"/>
</dbReference>
<evidence type="ECO:0000256" key="1">
    <source>
        <dbReference type="SAM" id="Phobius"/>
    </source>
</evidence>
<dbReference type="Proteomes" id="UP000032046">
    <property type="component" value="Unassembled WGS sequence"/>
</dbReference>
<dbReference type="OrthoDB" id="1079857at2"/>
<dbReference type="Pfam" id="PF14014">
    <property type="entry name" value="DUF4230"/>
    <property type="match status" value="1"/>
</dbReference>
<protein>
    <submittedName>
        <fullName evidence="2">Contig51, whole genome shotgun sequence</fullName>
    </submittedName>
</protein>
<reference evidence="2 3" key="1">
    <citation type="submission" date="2015-01" db="EMBL/GenBank/DDBJ databases">
        <title>Comparative genomics of non-oral Prevotella species.</title>
        <authorList>
            <person name="Accetto T."/>
            <person name="Nograsek B."/>
            <person name="Avgustin G."/>
        </authorList>
    </citation>
    <scope>NUCLEOTIDE SEQUENCE [LARGE SCALE GENOMIC DNA]</scope>
    <source>
        <strain evidence="2 3">P5-119</strain>
    </source>
</reference>
<dbReference type="STRING" id="1602171.ST44_05710"/>
<comment type="caution">
    <text evidence="2">The sequence shown here is derived from an EMBL/GenBank/DDBJ whole genome shotgun (WGS) entry which is preliminary data.</text>
</comment>
<keyword evidence="1" id="KW-1133">Transmembrane helix</keyword>
<keyword evidence="1" id="KW-0472">Membrane</keyword>
<proteinExistence type="predicted"/>
<name>A0A0D0IUD3_9BACT</name>
<keyword evidence="1" id="KW-0812">Transmembrane</keyword>
<dbReference type="AlphaFoldDB" id="A0A0D0IUD3"/>
<keyword evidence="3" id="KW-1185">Reference proteome</keyword>
<evidence type="ECO:0000313" key="2">
    <source>
        <dbReference type="EMBL" id="KIP62723.1"/>
    </source>
</evidence>
<dbReference type="GeneID" id="93483968"/>
<organism evidence="2 3">
    <name type="scientific">Prevotella pectinovora</name>
    <dbReference type="NCBI Taxonomy" id="1602169"/>
    <lineage>
        <taxon>Bacteria</taxon>
        <taxon>Pseudomonadati</taxon>
        <taxon>Bacteroidota</taxon>
        <taxon>Bacteroidia</taxon>
        <taxon>Bacteroidales</taxon>
        <taxon>Prevotellaceae</taxon>
        <taxon>Prevotella</taxon>
    </lineage>
</organism>
<gene>
    <name evidence="2" type="ORF">ST44_05710</name>
</gene>
<accession>A0A0D0IUD3</accession>
<sequence>MDKTGKNKITLTKLNIMLWAVAVIAVVVLVFGFCHTAKTSSARLEVDDRIDVTPTIITSMKQIGEWEFLSVNDEELVDTIKRGFLRDDKLVRIYYGKLSLGINMHDVSPRWIRQQGDSVLVALPKIELLDKDFIDEARTKAFIETGSWTDADRDSLYHRAYAKMLTRCLTEENIKTARENASLQFGKMLKALGIEKFAISWQE</sequence>
<feature type="transmembrane region" description="Helical" evidence="1">
    <location>
        <begin position="16"/>
        <end position="34"/>
    </location>
</feature>
<dbReference type="RefSeq" id="WP_042518845.1">
    <property type="nucleotide sequence ID" value="NZ_DAIPDX010000063.1"/>
</dbReference>